<accession>A0A822XI64</accession>
<dbReference type="Proteomes" id="UP000607653">
    <property type="component" value="Unassembled WGS sequence"/>
</dbReference>
<proteinExistence type="predicted"/>
<feature type="region of interest" description="Disordered" evidence="1">
    <location>
        <begin position="43"/>
        <end position="81"/>
    </location>
</feature>
<keyword evidence="3" id="KW-1185">Reference proteome</keyword>
<feature type="compositionally biased region" description="Basic residues" evidence="1">
    <location>
        <begin position="51"/>
        <end position="81"/>
    </location>
</feature>
<sequence>MWLNIGIKYQHTQIEGVKKKKKRTRLIYPRFEYNEYLYTYCPPATPPPIHPQRKRKKEKERGKKGKKKKNKEKKTPQKKKEKQSCLYAINLLLPPRIEIFYIDTLL</sequence>
<organism evidence="2 3">
    <name type="scientific">Nelumbo nucifera</name>
    <name type="common">Sacred lotus</name>
    <dbReference type="NCBI Taxonomy" id="4432"/>
    <lineage>
        <taxon>Eukaryota</taxon>
        <taxon>Viridiplantae</taxon>
        <taxon>Streptophyta</taxon>
        <taxon>Embryophyta</taxon>
        <taxon>Tracheophyta</taxon>
        <taxon>Spermatophyta</taxon>
        <taxon>Magnoliopsida</taxon>
        <taxon>Proteales</taxon>
        <taxon>Nelumbonaceae</taxon>
        <taxon>Nelumbo</taxon>
    </lineage>
</organism>
<comment type="caution">
    <text evidence="2">The sequence shown here is derived from an EMBL/GenBank/DDBJ whole genome shotgun (WGS) entry which is preliminary data.</text>
</comment>
<gene>
    <name evidence="2" type="ORF">HUJ06_021125</name>
</gene>
<protein>
    <submittedName>
        <fullName evidence="2">Uncharacterized protein</fullName>
    </submittedName>
</protein>
<dbReference type="AlphaFoldDB" id="A0A822XI64"/>
<name>A0A822XI64_NELNU</name>
<evidence type="ECO:0000313" key="2">
    <source>
        <dbReference type="EMBL" id="DAD19662.1"/>
    </source>
</evidence>
<evidence type="ECO:0000313" key="3">
    <source>
        <dbReference type="Proteomes" id="UP000607653"/>
    </source>
</evidence>
<dbReference type="EMBL" id="DUZY01000001">
    <property type="protein sequence ID" value="DAD19662.1"/>
    <property type="molecule type" value="Genomic_DNA"/>
</dbReference>
<reference evidence="2 3" key="1">
    <citation type="journal article" date="2020" name="Mol. Biol. Evol.">
        <title>Distinct Expression and Methylation Patterns for Genes with Different Fates following a Single Whole-Genome Duplication in Flowering Plants.</title>
        <authorList>
            <person name="Shi T."/>
            <person name="Rahmani R.S."/>
            <person name="Gugger P.F."/>
            <person name="Wang M."/>
            <person name="Li H."/>
            <person name="Zhang Y."/>
            <person name="Li Z."/>
            <person name="Wang Q."/>
            <person name="Van de Peer Y."/>
            <person name="Marchal K."/>
            <person name="Chen J."/>
        </authorList>
    </citation>
    <scope>NUCLEOTIDE SEQUENCE [LARGE SCALE GENOMIC DNA]</scope>
    <source>
        <tissue evidence="2">Leaf</tissue>
    </source>
</reference>
<evidence type="ECO:0000256" key="1">
    <source>
        <dbReference type="SAM" id="MobiDB-lite"/>
    </source>
</evidence>